<dbReference type="CDD" id="cd02028">
    <property type="entry name" value="UMPK_like"/>
    <property type="match status" value="1"/>
</dbReference>
<sequence>MAQDSSAKSDKRKPGLLKDQVRLVKRKDSDRYEIVPLQDPLSFEKGFFIVIRACQLLAQKNDGLILVGLAGPLELGRLYLLKKYSTLCPVSQSYQWTTTMILLELLTGTSMVVFPSDYPRLTDYDTLLRNIHDLKAGKPLRFPYMISSRVPAQDTAFAGSRTLDVPSSRIVVIEGIYALSEKLRPLLDLRVSVTGGVHFDLVKRVLRDIQRAGQEPEEIIHQISETVYPMYKAFIEPDLQTAHIRIINKFNPFTGFQSPTYILKSLKSVTVDQIKAVMLEEHTETVEQTYDIYLLPPGEDPESCQSYLRMRNKDGKYNLMFEEWVSDSPFVISPRITFEVSVRLLGGLMALGYTIAAILKRSSHVFFDERVCVKIDWLEQLDRHYVQVVQDFPQLHGVVQGKDRLLVKSVAEQLELEGSYVPRTYIEQIQLEKLVNEVMALPDDLKTKLSIDDDLVASPKLALSRASADRVAMRNKNLKRWNCITFVYYSLSISRYHHSCSVFVISRTRNSLYPTLYRLWILTHLYPNSSSLLDLVSYTLPHTYSTQRDKNLPKLAVYSVDTRRFEDRTTESSATLASQGAIAQLSEQISTLNDRMDEFTSRIEELNSKLTSKRVSSSPQNMALQSEACNGSAPTSYFISGLGNGSLTGSIMPNSLSSSQLAKEYPLMEEISNITRGQRQIMHQLDNLANRLCENLREKPQQARKERKSIMPDIEPNTVCLILTLAAGGLGIFLFKAFLPRN</sequence>
<dbReference type="SUPFAM" id="SSF52540">
    <property type="entry name" value="P-loop containing nucleoside triphosphate hydrolases"/>
    <property type="match status" value="1"/>
</dbReference>
<dbReference type="InterPro" id="IPR033469">
    <property type="entry name" value="CYTH-like_dom_sf"/>
</dbReference>
<keyword evidence="2" id="KW-0812">Transmembrane</keyword>
<comment type="caution">
    <text evidence="4">The sequence shown here is derived from an EMBL/GenBank/DDBJ whole genome shotgun (WGS) entry which is preliminary data.</text>
</comment>
<feature type="coiled-coil region" evidence="1">
    <location>
        <begin position="582"/>
        <end position="609"/>
    </location>
</feature>
<dbReference type="PANTHER" id="PTHR10285">
    <property type="entry name" value="URIDINE KINASE"/>
    <property type="match status" value="1"/>
</dbReference>
<proteinExistence type="predicted"/>
<evidence type="ECO:0000313" key="5">
    <source>
        <dbReference type="Proteomes" id="UP000428333"/>
    </source>
</evidence>
<dbReference type="InterPro" id="IPR006083">
    <property type="entry name" value="PRK/URK"/>
</dbReference>
<dbReference type="Gene3D" id="3.40.50.300">
    <property type="entry name" value="P-loop containing nucleotide triphosphate hydrolases"/>
    <property type="match status" value="1"/>
</dbReference>
<dbReference type="EMBL" id="QEFC01002115">
    <property type="protein sequence ID" value="KAE9454454.1"/>
    <property type="molecule type" value="Genomic_DNA"/>
</dbReference>
<organism evidence="4 5">
    <name type="scientific">Rhododendron williamsianum</name>
    <dbReference type="NCBI Taxonomy" id="262921"/>
    <lineage>
        <taxon>Eukaryota</taxon>
        <taxon>Viridiplantae</taxon>
        <taxon>Streptophyta</taxon>
        <taxon>Embryophyta</taxon>
        <taxon>Tracheophyta</taxon>
        <taxon>Spermatophyta</taxon>
        <taxon>Magnoliopsida</taxon>
        <taxon>eudicotyledons</taxon>
        <taxon>Gunneridae</taxon>
        <taxon>Pentapetalae</taxon>
        <taxon>asterids</taxon>
        <taxon>Ericales</taxon>
        <taxon>Ericaceae</taxon>
        <taxon>Ericoideae</taxon>
        <taxon>Rhodoreae</taxon>
        <taxon>Rhododendron</taxon>
    </lineage>
</organism>
<evidence type="ECO:0000256" key="1">
    <source>
        <dbReference type="SAM" id="Coils"/>
    </source>
</evidence>
<dbReference type="GO" id="GO:0016462">
    <property type="term" value="F:pyrophosphatase activity"/>
    <property type="evidence" value="ECO:0007669"/>
    <property type="project" value="UniProtKB-ARBA"/>
</dbReference>
<dbReference type="SUPFAM" id="SSF55154">
    <property type="entry name" value="CYTH-like phosphatases"/>
    <property type="match status" value="1"/>
</dbReference>
<dbReference type="Pfam" id="PF00485">
    <property type="entry name" value="PRK"/>
    <property type="match status" value="1"/>
</dbReference>
<gene>
    <name evidence="4" type="ORF">C3L33_13628</name>
</gene>
<accession>A0A6A4LD50</accession>
<dbReference type="GO" id="GO:0005524">
    <property type="term" value="F:ATP binding"/>
    <property type="evidence" value="ECO:0007669"/>
    <property type="project" value="InterPro"/>
</dbReference>
<protein>
    <recommendedName>
        <fullName evidence="3">CYTH domain-containing protein</fullName>
    </recommendedName>
</protein>
<evidence type="ECO:0000256" key="2">
    <source>
        <dbReference type="SAM" id="Phobius"/>
    </source>
</evidence>
<dbReference type="Pfam" id="PF01928">
    <property type="entry name" value="CYTH"/>
    <property type="match status" value="1"/>
</dbReference>
<dbReference type="InterPro" id="IPR027417">
    <property type="entry name" value="P-loop_NTPase"/>
</dbReference>
<feature type="transmembrane region" description="Helical" evidence="2">
    <location>
        <begin position="721"/>
        <end position="739"/>
    </location>
</feature>
<reference evidence="4 5" key="1">
    <citation type="journal article" date="2019" name="Genome Biol. Evol.">
        <title>The Rhododendron genome and chromosomal organization provide insight into shared whole-genome duplications across the heath family (Ericaceae).</title>
        <authorList>
            <person name="Soza V.L."/>
            <person name="Lindsley D."/>
            <person name="Waalkes A."/>
            <person name="Ramage E."/>
            <person name="Patwardhan R.P."/>
            <person name="Burton J.N."/>
            <person name="Adey A."/>
            <person name="Kumar A."/>
            <person name="Qiu R."/>
            <person name="Shendure J."/>
            <person name="Hall B."/>
        </authorList>
    </citation>
    <scope>NUCLEOTIDE SEQUENCE [LARGE SCALE GENOMIC DNA]</scope>
    <source>
        <strain evidence="4">RSF 1966-606</strain>
    </source>
</reference>
<keyword evidence="1" id="KW-0175">Coiled coil</keyword>
<feature type="non-terminal residue" evidence="4">
    <location>
        <position position="1"/>
    </location>
</feature>
<name>A0A6A4LD50_9ERIC</name>
<dbReference type="Proteomes" id="UP000428333">
    <property type="component" value="Linkage Group LG08"/>
</dbReference>
<dbReference type="GO" id="GO:0016301">
    <property type="term" value="F:kinase activity"/>
    <property type="evidence" value="ECO:0007669"/>
    <property type="project" value="InterPro"/>
</dbReference>
<dbReference type="PROSITE" id="PS51707">
    <property type="entry name" value="CYTH"/>
    <property type="match status" value="1"/>
</dbReference>
<dbReference type="InterPro" id="IPR023577">
    <property type="entry name" value="CYTH_domain"/>
</dbReference>
<keyword evidence="2" id="KW-1133">Transmembrane helix</keyword>
<dbReference type="AlphaFoldDB" id="A0A6A4LD50"/>
<keyword evidence="2" id="KW-0472">Membrane</keyword>
<feature type="domain" description="CYTH" evidence="3">
    <location>
        <begin position="258"/>
        <end position="431"/>
    </location>
</feature>
<evidence type="ECO:0000313" key="4">
    <source>
        <dbReference type="EMBL" id="KAE9454454.1"/>
    </source>
</evidence>
<keyword evidence="5" id="KW-1185">Reference proteome</keyword>
<evidence type="ECO:0000259" key="3">
    <source>
        <dbReference type="PROSITE" id="PS51707"/>
    </source>
</evidence>
<dbReference type="OrthoDB" id="10257085at2759"/>